<evidence type="ECO:0000313" key="2">
    <source>
        <dbReference type="Proteomes" id="UP000507222"/>
    </source>
</evidence>
<sequence length="94" mass="11009">MGFHLTPFRVKRLSVPLWRLRLKEAGVCLAIMTWKAALSGCLKVGRTDIIWKLYQEMIECAVVADVELRLLDISFKLFVLITGFWRVTNFFDRF</sequence>
<evidence type="ECO:0000313" key="1">
    <source>
        <dbReference type="EMBL" id="CAB4273176.1"/>
    </source>
</evidence>
<proteinExistence type="predicted"/>
<dbReference type="AlphaFoldDB" id="A0A6J5U9R5"/>
<dbReference type="EMBL" id="CAEKDK010000003">
    <property type="protein sequence ID" value="CAB4273176.1"/>
    <property type="molecule type" value="Genomic_DNA"/>
</dbReference>
<protein>
    <submittedName>
        <fullName evidence="1">Uncharacterized protein</fullName>
    </submittedName>
</protein>
<organism evidence="1 2">
    <name type="scientific">Prunus armeniaca</name>
    <name type="common">Apricot</name>
    <name type="synonym">Armeniaca vulgaris</name>
    <dbReference type="NCBI Taxonomy" id="36596"/>
    <lineage>
        <taxon>Eukaryota</taxon>
        <taxon>Viridiplantae</taxon>
        <taxon>Streptophyta</taxon>
        <taxon>Embryophyta</taxon>
        <taxon>Tracheophyta</taxon>
        <taxon>Spermatophyta</taxon>
        <taxon>Magnoliopsida</taxon>
        <taxon>eudicotyledons</taxon>
        <taxon>Gunneridae</taxon>
        <taxon>Pentapetalae</taxon>
        <taxon>rosids</taxon>
        <taxon>fabids</taxon>
        <taxon>Rosales</taxon>
        <taxon>Rosaceae</taxon>
        <taxon>Amygdaloideae</taxon>
        <taxon>Amygdaleae</taxon>
        <taxon>Prunus</taxon>
    </lineage>
</organism>
<gene>
    <name evidence="1" type="ORF">CURHAP_LOCUS20379</name>
</gene>
<dbReference type="Proteomes" id="UP000507222">
    <property type="component" value="Unassembled WGS sequence"/>
</dbReference>
<reference evidence="1 2" key="1">
    <citation type="submission" date="2020-05" db="EMBL/GenBank/DDBJ databases">
        <authorList>
            <person name="Campoy J."/>
            <person name="Schneeberger K."/>
            <person name="Spophaly S."/>
        </authorList>
    </citation>
    <scope>NUCLEOTIDE SEQUENCE [LARGE SCALE GENOMIC DNA]</scope>
    <source>
        <strain evidence="1">PruArmRojPasFocal</strain>
    </source>
</reference>
<accession>A0A6J5U9R5</accession>
<name>A0A6J5U9R5_PRUAR</name>